<evidence type="ECO:0000256" key="6">
    <source>
        <dbReference type="SAM" id="MobiDB-lite"/>
    </source>
</evidence>
<feature type="region of interest" description="Disordered" evidence="6">
    <location>
        <begin position="1"/>
        <end position="41"/>
    </location>
</feature>
<evidence type="ECO:0000256" key="5">
    <source>
        <dbReference type="ARBA" id="ARBA00023242"/>
    </source>
</evidence>
<dbReference type="SUPFAM" id="SSF57701">
    <property type="entry name" value="Zn2/Cys6 DNA-binding domain"/>
    <property type="match status" value="1"/>
</dbReference>
<evidence type="ECO:0000259" key="7">
    <source>
        <dbReference type="PROSITE" id="PS50048"/>
    </source>
</evidence>
<dbReference type="GO" id="GO:0006351">
    <property type="term" value="P:DNA-templated transcription"/>
    <property type="evidence" value="ECO:0007669"/>
    <property type="project" value="InterPro"/>
</dbReference>
<dbReference type="CDD" id="cd12148">
    <property type="entry name" value="fungal_TF_MHR"/>
    <property type="match status" value="1"/>
</dbReference>
<sequence length="806" mass="89362">MDPAGANPAFGVNAGSIAGSASGSAAGSVAGEPGGAAGDAPTIKRRAPIACRRCRRMRSKCIHDRGQPPCKSCGEANLPAEQCIFPVRGQPDHDREYRHPRTRADKASSRQSSTAKVRRSTFDGSVSRHQTAEDWENLPPLGDLIDGVNRFTRYYFQLGFIPKQQYPERLRKDHRSVNLFLLLSILSISARLSPSLKVRYGTGVKAAEFFMERASSIAIGEVYQEPTLERCQAFYLLSIAQQGSGLRNKSYINMGIAMRMAALMQLHREETYQVQNPTPDLVIRAESARRTLWMLHSQDSLHSGPLSPVSLAAADITALLPCNEENFAHGREPRSRAALEGTPPAADNPSLIRDPNRSLFATLMQIHHFWGIVGRRTVSYSKSSRPWEPTSEFSQVAQRLQEWEQNLPHEHMWSNFLLKGYKAEGQDLVGFDLYRVPTHHRSSTDISAGISLRDHDDQTLQHCPAEAISDRVSVAEINSFPCRHVANRHRSVIKPDPKDSQKQAFFAELSKELFRNVRQLYEQIDAQFTDRTPDESVGAQIAAFCVYSCGLFSTYICKYPKLCQDPNLARDGPAMLQRIITILRECKEVWPLAARWVEALEKFSLDPQSDTLTTEGSMDDGKDPVPRAIRQVPPLTAVPALPDNAVLPRPGTQPDMHPPASMQSPHNGIMSSLPGSTNGHALSPPNYQHQQQYQTPPQPPPQCLPQQANLQHQQHRQQAPHHMYMSPQQSHPALGRQPVDGLGMLIEAFDTHQPGAAPYSMGAPAGAAPFYPQLGPGNDGFEGELQFYIDGAPSTWMNTGAWLDNI</sequence>
<dbReference type="EMBL" id="LFRF01000016">
    <property type="protein sequence ID" value="KND89877.1"/>
    <property type="molecule type" value="Genomic_DNA"/>
</dbReference>
<feature type="region of interest" description="Disordered" evidence="6">
    <location>
        <begin position="330"/>
        <end position="352"/>
    </location>
</feature>
<dbReference type="GO" id="GO:0005634">
    <property type="term" value="C:nucleus"/>
    <property type="evidence" value="ECO:0007669"/>
    <property type="project" value="UniProtKB-SubCell"/>
</dbReference>
<protein>
    <submittedName>
        <fullName evidence="8">Putative transcriptional regulatory protein</fullName>
    </submittedName>
</protein>
<dbReference type="GO" id="GO:0000981">
    <property type="term" value="F:DNA-binding transcription factor activity, RNA polymerase II-specific"/>
    <property type="evidence" value="ECO:0007669"/>
    <property type="project" value="InterPro"/>
</dbReference>
<feature type="compositionally biased region" description="Low complexity" evidence="6">
    <location>
        <begin position="684"/>
        <end position="695"/>
    </location>
</feature>
<feature type="domain" description="Zn(2)-C6 fungal-type" evidence="7">
    <location>
        <begin position="50"/>
        <end position="85"/>
    </location>
</feature>
<evidence type="ECO:0000256" key="3">
    <source>
        <dbReference type="ARBA" id="ARBA00023015"/>
    </source>
</evidence>
<dbReference type="PANTHER" id="PTHR47338:SF5">
    <property type="entry name" value="ZN(II)2CYS6 TRANSCRIPTION FACTOR (EUROFUNG)"/>
    <property type="match status" value="1"/>
</dbReference>
<evidence type="ECO:0000256" key="2">
    <source>
        <dbReference type="ARBA" id="ARBA00022723"/>
    </source>
</evidence>
<feature type="compositionally biased region" description="Polar residues" evidence="6">
    <location>
        <begin position="661"/>
        <end position="680"/>
    </location>
</feature>
<dbReference type="Proteomes" id="UP000036947">
    <property type="component" value="Unassembled WGS sequence"/>
</dbReference>
<evidence type="ECO:0000313" key="8">
    <source>
        <dbReference type="EMBL" id="KND89877.1"/>
    </source>
</evidence>
<dbReference type="PROSITE" id="PS50048">
    <property type="entry name" value="ZN2_CY6_FUNGAL_2"/>
    <property type="match status" value="1"/>
</dbReference>
<evidence type="ECO:0000256" key="1">
    <source>
        <dbReference type="ARBA" id="ARBA00004123"/>
    </source>
</evidence>
<dbReference type="CDD" id="cd00067">
    <property type="entry name" value="GAL4"/>
    <property type="match status" value="1"/>
</dbReference>
<feature type="region of interest" description="Disordered" evidence="6">
    <location>
        <begin position="87"/>
        <end position="125"/>
    </location>
</feature>
<accession>A0A0L0N731</accession>
<reference evidence="8 9" key="1">
    <citation type="journal article" date="2015" name="BMC Genomics">
        <title>The genome of the truffle-parasite Tolypocladium ophioglossoides and the evolution of antifungal peptaibiotics.</title>
        <authorList>
            <person name="Quandt C.A."/>
            <person name="Bushley K.E."/>
            <person name="Spatafora J.W."/>
        </authorList>
    </citation>
    <scope>NUCLEOTIDE SEQUENCE [LARGE SCALE GENOMIC DNA]</scope>
    <source>
        <strain evidence="8 9">CBS 100239</strain>
    </source>
</reference>
<dbReference type="STRING" id="1163406.A0A0L0N731"/>
<dbReference type="AlphaFoldDB" id="A0A0L0N731"/>
<organism evidence="8 9">
    <name type="scientific">Tolypocladium ophioglossoides (strain CBS 100239)</name>
    <name type="common">Snaketongue truffleclub</name>
    <name type="synonym">Elaphocordyceps ophioglossoides</name>
    <dbReference type="NCBI Taxonomy" id="1163406"/>
    <lineage>
        <taxon>Eukaryota</taxon>
        <taxon>Fungi</taxon>
        <taxon>Dikarya</taxon>
        <taxon>Ascomycota</taxon>
        <taxon>Pezizomycotina</taxon>
        <taxon>Sordariomycetes</taxon>
        <taxon>Hypocreomycetidae</taxon>
        <taxon>Hypocreales</taxon>
        <taxon>Ophiocordycipitaceae</taxon>
        <taxon>Tolypocladium</taxon>
    </lineage>
</organism>
<gene>
    <name evidence="8" type="ORF">TOPH_05553</name>
</gene>
<dbReference type="Pfam" id="PF04082">
    <property type="entry name" value="Fungal_trans"/>
    <property type="match status" value="1"/>
</dbReference>
<proteinExistence type="predicted"/>
<dbReference type="InterPro" id="IPR036864">
    <property type="entry name" value="Zn2-C6_fun-type_DNA-bd_sf"/>
</dbReference>
<keyword evidence="2" id="KW-0479">Metal-binding</keyword>
<feature type="compositionally biased region" description="Basic and acidic residues" evidence="6">
    <location>
        <begin position="90"/>
        <end position="108"/>
    </location>
</feature>
<dbReference type="InterPro" id="IPR007219">
    <property type="entry name" value="XnlR_reg_dom"/>
</dbReference>
<keyword evidence="4" id="KW-0804">Transcription</keyword>
<feature type="compositionally biased region" description="Low complexity" evidence="6">
    <location>
        <begin position="14"/>
        <end position="31"/>
    </location>
</feature>
<dbReference type="OrthoDB" id="2399539at2759"/>
<feature type="region of interest" description="Disordered" evidence="6">
    <location>
        <begin position="608"/>
        <end position="732"/>
    </location>
</feature>
<dbReference type="SMART" id="SM00906">
    <property type="entry name" value="Fungal_trans"/>
    <property type="match status" value="1"/>
</dbReference>
<comment type="subcellular location">
    <subcellularLocation>
        <location evidence="1">Nucleus</location>
    </subcellularLocation>
</comment>
<evidence type="ECO:0000256" key="4">
    <source>
        <dbReference type="ARBA" id="ARBA00023163"/>
    </source>
</evidence>
<keyword evidence="9" id="KW-1185">Reference proteome</keyword>
<evidence type="ECO:0000313" key="9">
    <source>
        <dbReference type="Proteomes" id="UP000036947"/>
    </source>
</evidence>
<keyword evidence="3" id="KW-0805">Transcription regulation</keyword>
<name>A0A0L0N731_TOLOC</name>
<dbReference type="GO" id="GO:0008270">
    <property type="term" value="F:zinc ion binding"/>
    <property type="evidence" value="ECO:0007669"/>
    <property type="project" value="InterPro"/>
</dbReference>
<comment type="caution">
    <text evidence="8">The sequence shown here is derived from an EMBL/GenBank/DDBJ whole genome shotgun (WGS) entry which is preliminary data.</text>
</comment>
<dbReference type="GO" id="GO:0003677">
    <property type="term" value="F:DNA binding"/>
    <property type="evidence" value="ECO:0007669"/>
    <property type="project" value="InterPro"/>
</dbReference>
<dbReference type="InterPro" id="IPR050815">
    <property type="entry name" value="TF_fung"/>
</dbReference>
<keyword evidence="5" id="KW-0539">Nucleus</keyword>
<dbReference type="InterPro" id="IPR001138">
    <property type="entry name" value="Zn2Cys6_DnaBD"/>
</dbReference>
<dbReference type="PANTHER" id="PTHR47338">
    <property type="entry name" value="ZN(II)2CYS6 TRANSCRIPTION FACTOR (EUROFUNG)-RELATED"/>
    <property type="match status" value="1"/>
</dbReference>